<dbReference type="AlphaFoldDB" id="A0A1G9SFU6"/>
<evidence type="ECO:0000313" key="2">
    <source>
        <dbReference type="Proteomes" id="UP000199476"/>
    </source>
</evidence>
<protein>
    <recommendedName>
        <fullName evidence="3">Phage integrase, N-terminal SAM-like domain</fullName>
    </recommendedName>
</protein>
<organism evidence="1 2">
    <name type="scientific">Halarsenatibacter silvermanii</name>
    <dbReference type="NCBI Taxonomy" id="321763"/>
    <lineage>
        <taxon>Bacteria</taxon>
        <taxon>Bacillati</taxon>
        <taxon>Bacillota</taxon>
        <taxon>Clostridia</taxon>
        <taxon>Halanaerobiales</taxon>
        <taxon>Halarsenatibacteraceae</taxon>
        <taxon>Halarsenatibacter</taxon>
    </lineage>
</organism>
<evidence type="ECO:0008006" key="3">
    <source>
        <dbReference type="Google" id="ProtNLM"/>
    </source>
</evidence>
<sequence length="62" mass="7275">MTPKKNLVNNDERQSIQEVVDRFIKHCKSKQLSDSTIDSYKKNAVTDLKNFFLMNVNLFLAR</sequence>
<evidence type="ECO:0000313" key="1">
    <source>
        <dbReference type="EMBL" id="SDM34366.1"/>
    </source>
</evidence>
<name>A0A1G9SFU6_9FIRM</name>
<dbReference type="Proteomes" id="UP000199476">
    <property type="component" value="Unassembled WGS sequence"/>
</dbReference>
<accession>A0A1G9SFU6</accession>
<gene>
    <name evidence="1" type="ORF">SAMN04488692_12830</name>
</gene>
<proteinExistence type="predicted"/>
<dbReference type="EMBL" id="FNGO01000028">
    <property type="protein sequence ID" value="SDM34366.1"/>
    <property type="molecule type" value="Genomic_DNA"/>
</dbReference>
<reference evidence="1 2" key="1">
    <citation type="submission" date="2016-10" db="EMBL/GenBank/DDBJ databases">
        <authorList>
            <person name="de Groot N.N."/>
        </authorList>
    </citation>
    <scope>NUCLEOTIDE SEQUENCE [LARGE SCALE GENOMIC DNA]</scope>
    <source>
        <strain evidence="1 2">SLAS-1</strain>
    </source>
</reference>
<keyword evidence="2" id="KW-1185">Reference proteome</keyword>